<dbReference type="InterPro" id="IPR046342">
    <property type="entry name" value="CBS_dom_sf"/>
</dbReference>
<dbReference type="eggNOG" id="COG0517">
    <property type="taxonomic scope" value="Bacteria"/>
</dbReference>
<evidence type="ECO:0000256" key="1">
    <source>
        <dbReference type="ARBA" id="ARBA00023122"/>
    </source>
</evidence>
<feature type="domain" description="CBS" evidence="3">
    <location>
        <begin position="9"/>
        <end position="66"/>
    </location>
</feature>
<keyword evidence="1 2" id="KW-0129">CBS domain</keyword>
<dbReference type="SUPFAM" id="SSF54631">
    <property type="entry name" value="CBS-domain pair"/>
    <property type="match status" value="1"/>
</dbReference>
<proteinExistence type="predicted"/>
<dbReference type="KEGG" id="bba:Bd3203"/>
<dbReference type="HOGENOM" id="CLU_040681_9_3_7"/>
<gene>
    <name evidence="4" type="ordered locus">Bd3203</name>
</gene>
<dbReference type="STRING" id="264462.Bd3203"/>
<dbReference type="PANTHER" id="PTHR43080">
    <property type="entry name" value="CBS DOMAIN-CONTAINING PROTEIN CBSX3, MITOCHONDRIAL"/>
    <property type="match status" value="1"/>
</dbReference>
<sequence length="156" mass="17451">MKIALKDHMSRKLITVSKDATAAEALRLMNNYWIRHLPVLDEEEDYIVGMLSERDLLRSPHSETPVEKLMSSPLKTFPVEAPMKAVVDAMIEEKVSAFLITKDDEVVGIVTSEDMLVLLDQILKKDESSDAPWVLGDLFANPLLQRTAYLVGQAGV</sequence>
<protein>
    <recommendedName>
        <fullName evidence="3">CBS domain-containing protein</fullName>
    </recommendedName>
</protein>
<dbReference type="Pfam" id="PF00571">
    <property type="entry name" value="CBS"/>
    <property type="match status" value="2"/>
</dbReference>
<dbReference type="EMBL" id="BX842655">
    <property type="protein sequence ID" value="CAE78023.1"/>
    <property type="molecule type" value="Genomic_DNA"/>
</dbReference>
<name>Q6MIF6_BDEBA</name>
<feature type="domain" description="CBS" evidence="3">
    <location>
        <begin position="70"/>
        <end position="127"/>
    </location>
</feature>
<dbReference type="AlphaFoldDB" id="Q6MIF6"/>
<evidence type="ECO:0000256" key="2">
    <source>
        <dbReference type="PROSITE-ProRule" id="PRU00703"/>
    </source>
</evidence>
<organism evidence="4 5">
    <name type="scientific">Bdellovibrio bacteriovorus (strain ATCC 15356 / DSM 50701 / NCIMB 9529 / HD100)</name>
    <dbReference type="NCBI Taxonomy" id="264462"/>
    <lineage>
        <taxon>Bacteria</taxon>
        <taxon>Pseudomonadati</taxon>
        <taxon>Bdellovibrionota</taxon>
        <taxon>Bdellovibrionia</taxon>
        <taxon>Bdellovibrionales</taxon>
        <taxon>Pseudobdellovibrionaceae</taxon>
        <taxon>Bdellovibrio</taxon>
    </lineage>
</organism>
<dbReference type="Proteomes" id="UP000008080">
    <property type="component" value="Chromosome"/>
</dbReference>
<accession>Q6MIF6</accession>
<evidence type="ECO:0000313" key="4">
    <source>
        <dbReference type="EMBL" id="CAE78023.1"/>
    </source>
</evidence>
<evidence type="ECO:0000313" key="5">
    <source>
        <dbReference type="Proteomes" id="UP000008080"/>
    </source>
</evidence>
<evidence type="ECO:0000259" key="3">
    <source>
        <dbReference type="PROSITE" id="PS51371"/>
    </source>
</evidence>
<keyword evidence="5" id="KW-1185">Reference proteome</keyword>
<dbReference type="SMART" id="SM00116">
    <property type="entry name" value="CBS"/>
    <property type="match status" value="2"/>
</dbReference>
<reference evidence="4 5" key="1">
    <citation type="journal article" date="2004" name="Science">
        <title>A predator unmasked: life cycle of Bdellovibrio bacteriovorus from a genomic perspective.</title>
        <authorList>
            <person name="Rendulic S."/>
            <person name="Jagtap P."/>
            <person name="Rosinus A."/>
            <person name="Eppinger M."/>
            <person name="Baar C."/>
            <person name="Lanz C."/>
            <person name="Keller H."/>
            <person name="Lambert C."/>
            <person name="Evans K.J."/>
            <person name="Goesmann A."/>
            <person name="Meyer F."/>
            <person name="Sockett R.E."/>
            <person name="Schuster S.C."/>
        </authorList>
    </citation>
    <scope>NUCLEOTIDE SEQUENCE [LARGE SCALE GENOMIC DNA]</scope>
    <source>
        <strain evidence="5">ATCC 15356 / DSM 50701 / NCIMB 9529 / HD100</strain>
    </source>
</reference>
<dbReference type="InterPro" id="IPR051257">
    <property type="entry name" value="Diverse_CBS-Domain"/>
</dbReference>
<dbReference type="InterPro" id="IPR000644">
    <property type="entry name" value="CBS_dom"/>
</dbReference>
<dbReference type="Gene3D" id="3.10.580.10">
    <property type="entry name" value="CBS-domain"/>
    <property type="match status" value="1"/>
</dbReference>
<dbReference type="PANTHER" id="PTHR43080:SF2">
    <property type="entry name" value="CBS DOMAIN-CONTAINING PROTEIN"/>
    <property type="match status" value="1"/>
</dbReference>
<dbReference type="PROSITE" id="PS51371">
    <property type="entry name" value="CBS"/>
    <property type="match status" value="2"/>
</dbReference>